<dbReference type="AlphaFoldDB" id="A0A0F9PNH7"/>
<dbReference type="EMBL" id="LAZR01005127">
    <property type="protein sequence ID" value="KKN02641.1"/>
    <property type="molecule type" value="Genomic_DNA"/>
</dbReference>
<organism evidence="1">
    <name type="scientific">marine sediment metagenome</name>
    <dbReference type="NCBI Taxonomy" id="412755"/>
    <lineage>
        <taxon>unclassified sequences</taxon>
        <taxon>metagenomes</taxon>
        <taxon>ecological metagenomes</taxon>
    </lineage>
</organism>
<protein>
    <submittedName>
        <fullName evidence="1">Uncharacterized protein</fullName>
    </submittedName>
</protein>
<sequence>MKNRTIKRLETTFKVKLSKSEVREIGLLAFETKESVYVVFTEWVKTVPCKCSHNFDDHETIFEVDGPVNSKCLMENCECEKFKLKISTFQTNENLFAIPGVN</sequence>
<evidence type="ECO:0000313" key="1">
    <source>
        <dbReference type="EMBL" id="KKN02641.1"/>
    </source>
</evidence>
<name>A0A0F9PNH7_9ZZZZ</name>
<comment type="caution">
    <text evidence="1">The sequence shown here is derived from an EMBL/GenBank/DDBJ whole genome shotgun (WGS) entry which is preliminary data.</text>
</comment>
<accession>A0A0F9PNH7</accession>
<reference evidence="1" key="1">
    <citation type="journal article" date="2015" name="Nature">
        <title>Complex archaea that bridge the gap between prokaryotes and eukaryotes.</title>
        <authorList>
            <person name="Spang A."/>
            <person name="Saw J.H."/>
            <person name="Jorgensen S.L."/>
            <person name="Zaremba-Niedzwiedzka K."/>
            <person name="Martijn J."/>
            <person name="Lind A.E."/>
            <person name="van Eijk R."/>
            <person name="Schleper C."/>
            <person name="Guy L."/>
            <person name="Ettema T.J."/>
        </authorList>
    </citation>
    <scope>NUCLEOTIDE SEQUENCE</scope>
</reference>
<gene>
    <name evidence="1" type="ORF">LCGC14_1115910</name>
</gene>
<proteinExistence type="predicted"/>